<dbReference type="OrthoDB" id="7875733at2"/>
<organism evidence="1 2">
    <name type="scientific">Bosea lathyri</name>
    <dbReference type="NCBI Taxonomy" id="1036778"/>
    <lineage>
        <taxon>Bacteria</taxon>
        <taxon>Pseudomonadati</taxon>
        <taxon>Pseudomonadota</taxon>
        <taxon>Alphaproteobacteria</taxon>
        <taxon>Hyphomicrobiales</taxon>
        <taxon>Boseaceae</taxon>
        <taxon>Bosea</taxon>
    </lineage>
</organism>
<dbReference type="EMBL" id="FNUY01000010">
    <property type="protein sequence ID" value="SEG72844.1"/>
    <property type="molecule type" value="Genomic_DNA"/>
</dbReference>
<dbReference type="Proteomes" id="UP000236743">
    <property type="component" value="Unassembled WGS sequence"/>
</dbReference>
<proteinExistence type="predicted"/>
<dbReference type="AlphaFoldDB" id="A0A1H6CIN3"/>
<protein>
    <submittedName>
        <fullName evidence="1">Uncharacterized protein</fullName>
    </submittedName>
</protein>
<accession>A0A1H6CIN3</accession>
<reference evidence="1 2" key="1">
    <citation type="submission" date="2016-10" db="EMBL/GenBank/DDBJ databases">
        <authorList>
            <person name="de Groot N.N."/>
        </authorList>
    </citation>
    <scope>NUCLEOTIDE SEQUENCE [LARGE SCALE GENOMIC DNA]</scope>
    <source>
        <strain evidence="1 2">DSM 26656</strain>
    </source>
</reference>
<sequence>MAVNANHVLAHPALGACARSQAQALLLLHQASPRVASPFATQQRWLMSQAALAQYFRNETSEPGSGLLAERVGELVVRHDLASRNTAAAFVNEMLKYDILRHIACSQHKRRRPFEPSPSTLALLLQWLAIHLTTLDALDGGQRSAALSAQPALLGAIQPLIADGLLASREVRQPDKTFSLFTWVNDGGVVMDRLIARCRLEEGETETGIVEAGLGRVTTDVTSVSGLARRLNLSRTQLGRKLATAEAMGSIGWNGTRGRSPLWISDGFRREYHAAQAVKLAIIDAAFEACFEGAHGPGLSNAISA</sequence>
<evidence type="ECO:0000313" key="2">
    <source>
        <dbReference type="Proteomes" id="UP000236743"/>
    </source>
</evidence>
<evidence type="ECO:0000313" key="1">
    <source>
        <dbReference type="EMBL" id="SEG72844.1"/>
    </source>
</evidence>
<name>A0A1H6CIN3_9HYPH</name>
<gene>
    <name evidence="1" type="ORF">SAMN04488115_110174</name>
</gene>
<keyword evidence="2" id="KW-1185">Reference proteome</keyword>